<evidence type="ECO:0000313" key="13">
    <source>
        <dbReference type="EMBL" id="ARF70614.1"/>
    </source>
</evidence>
<evidence type="ECO:0000256" key="11">
    <source>
        <dbReference type="ARBA" id="ARBA00023225"/>
    </source>
</evidence>
<evidence type="ECO:0000313" key="14">
    <source>
        <dbReference type="Proteomes" id="UP000192727"/>
    </source>
</evidence>
<dbReference type="NCBIfam" id="TIGR01103">
    <property type="entry name" value="fliP"/>
    <property type="match status" value="1"/>
</dbReference>
<dbReference type="PRINTS" id="PR01302">
    <property type="entry name" value="TYPE3IMPPROT"/>
</dbReference>
<dbReference type="PROSITE" id="PS01061">
    <property type="entry name" value="FLIP_2"/>
    <property type="match status" value="1"/>
</dbReference>
<dbReference type="PRINTS" id="PR00951">
    <property type="entry name" value="FLGBIOSNFLIP"/>
</dbReference>
<comment type="caution">
    <text evidence="12">Lacks conserved residue(s) required for the propagation of feature annotation.</text>
</comment>
<gene>
    <name evidence="12" type="primary">fliP</name>
    <name evidence="13" type="ORF">B7C51_21885</name>
</gene>
<evidence type="ECO:0000256" key="9">
    <source>
        <dbReference type="ARBA" id="ARBA00023136"/>
    </source>
</evidence>
<keyword evidence="4 12" id="KW-1003">Cell membrane</keyword>
<keyword evidence="13" id="KW-0282">Flagellum</keyword>
<dbReference type="PANTHER" id="PTHR30587:SF0">
    <property type="entry name" value="FLAGELLAR BIOSYNTHETIC PROTEIN FLIP"/>
    <property type="match status" value="1"/>
</dbReference>
<keyword evidence="6 12" id="KW-1005">Bacterial flagellum biogenesis</keyword>
<organism evidence="13 14">
    <name type="scientific">Paenibacillus larvae subsp. pulvifaciens</name>
    <dbReference type="NCBI Taxonomy" id="1477"/>
    <lineage>
        <taxon>Bacteria</taxon>
        <taxon>Bacillati</taxon>
        <taxon>Bacillota</taxon>
        <taxon>Bacilli</taxon>
        <taxon>Bacillales</taxon>
        <taxon>Paenibacillaceae</taxon>
        <taxon>Paenibacillus</taxon>
    </lineage>
</organism>
<keyword evidence="10" id="KW-0975">Bacterial flagellum</keyword>
<dbReference type="Proteomes" id="UP000192727">
    <property type="component" value="Chromosome"/>
</dbReference>
<accession>A0A1U9YUZ3</accession>
<dbReference type="InterPro" id="IPR005837">
    <property type="entry name" value="FliP"/>
</dbReference>
<evidence type="ECO:0000256" key="12">
    <source>
        <dbReference type="RuleBase" id="RU362069"/>
    </source>
</evidence>
<evidence type="ECO:0000256" key="7">
    <source>
        <dbReference type="ARBA" id="ARBA00022927"/>
    </source>
</evidence>
<feature type="transmembrane region" description="Helical" evidence="12">
    <location>
        <begin position="54"/>
        <end position="84"/>
    </location>
</feature>
<dbReference type="EMBL" id="CP020557">
    <property type="protein sequence ID" value="ARF70614.1"/>
    <property type="molecule type" value="Genomic_DNA"/>
</dbReference>
<dbReference type="InterPro" id="IPR005838">
    <property type="entry name" value="T3SS_IM_P"/>
</dbReference>
<keyword evidence="13" id="KW-0966">Cell projection</keyword>
<keyword evidence="11 12" id="KW-1006">Bacterial flagellum protein export</keyword>
<evidence type="ECO:0000256" key="3">
    <source>
        <dbReference type="ARBA" id="ARBA00022448"/>
    </source>
</evidence>
<dbReference type="Pfam" id="PF00813">
    <property type="entry name" value="FliP"/>
    <property type="match status" value="1"/>
</dbReference>
<dbReference type="GO" id="GO:0009306">
    <property type="term" value="P:protein secretion"/>
    <property type="evidence" value="ECO:0007669"/>
    <property type="project" value="UniProtKB-UniRule"/>
</dbReference>
<dbReference type="AlphaFoldDB" id="A0A1U9YUZ3"/>
<feature type="transmembrane region" description="Helical" evidence="12">
    <location>
        <begin position="233"/>
        <end position="253"/>
    </location>
</feature>
<dbReference type="GeneID" id="64219389"/>
<keyword evidence="8 12" id="KW-1133">Transmembrane helix</keyword>
<reference evidence="13 14" key="1">
    <citation type="submission" date="2017-03" db="EMBL/GenBank/DDBJ databases">
        <title>Paenibacillus larvae genome sequencing.</title>
        <authorList>
            <person name="Dingman D.W."/>
        </authorList>
    </citation>
    <scope>NUCLEOTIDE SEQUENCE [LARGE SCALE GENOMIC DNA]</scope>
    <source>
        <strain evidence="13 14">SAG 10367</strain>
    </source>
</reference>
<dbReference type="RefSeq" id="WP_079940842.1">
    <property type="nucleotide sequence ID" value="NZ_CP020327.1"/>
</dbReference>
<dbReference type="NCBIfam" id="NF009438">
    <property type="entry name" value="PRK12797.1"/>
    <property type="match status" value="1"/>
</dbReference>
<evidence type="ECO:0000256" key="5">
    <source>
        <dbReference type="ARBA" id="ARBA00022692"/>
    </source>
</evidence>
<feature type="transmembrane region" description="Helical" evidence="12">
    <location>
        <begin position="197"/>
        <end position="221"/>
    </location>
</feature>
<keyword evidence="3 12" id="KW-0813">Transport</keyword>
<comment type="subcellular location">
    <subcellularLocation>
        <location evidence="12">Cell membrane</location>
        <topology evidence="12">Multi-pass membrane protein</topology>
    </subcellularLocation>
    <subcellularLocation>
        <location evidence="12">Bacterial flagellum basal body</location>
    </subcellularLocation>
</comment>
<evidence type="ECO:0000256" key="10">
    <source>
        <dbReference type="ARBA" id="ARBA00023143"/>
    </source>
</evidence>
<evidence type="ECO:0000256" key="2">
    <source>
        <dbReference type="ARBA" id="ARBA00021714"/>
    </source>
</evidence>
<proteinExistence type="inferred from homology"/>
<evidence type="ECO:0000256" key="6">
    <source>
        <dbReference type="ARBA" id="ARBA00022795"/>
    </source>
</evidence>
<evidence type="ECO:0000256" key="1">
    <source>
        <dbReference type="ARBA" id="ARBA00006257"/>
    </source>
</evidence>
<dbReference type="PROSITE" id="PS01060">
    <property type="entry name" value="FLIP_1"/>
    <property type="match status" value="1"/>
</dbReference>
<dbReference type="PANTHER" id="PTHR30587">
    <property type="entry name" value="FLAGELLAR BIOSYNTHETIC PROTEIN FLIP"/>
    <property type="match status" value="1"/>
</dbReference>
<keyword evidence="9 12" id="KW-0472">Membrane</keyword>
<name>A0A1U9YUZ3_9BACL</name>
<dbReference type="GO" id="GO:0005886">
    <property type="term" value="C:plasma membrane"/>
    <property type="evidence" value="ECO:0007669"/>
    <property type="project" value="UniProtKB-SubCell"/>
</dbReference>
<comment type="function">
    <text evidence="12">Plays a role in the flagellum-specific transport system.</text>
</comment>
<protein>
    <recommendedName>
        <fullName evidence="2 12">Flagellar biosynthetic protein FliP</fullName>
    </recommendedName>
</protein>
<comment type="similarity">
    <text evidence="1 12">Belongs to the FliP/MopC/SpaP family.</text>
</comment>
<evidence type="ECO:0000256" key="8">
    <source>
        <dbReference type="ARBA" id="ARBA00022989"/>
    </source>
</evidence>
<keyword evidence="5 12" id="KW-0812">Transmembrane</keyword>
<dbReference type="GO" id="GO:0009425">
    <property type="term" value="C:bacterial-type flagellum basal body"/>
    <property type="evidence" value="ECO:0007669"/>
    <property type="project" value="UniProtKB-SubCell"/>
</dbReference>
<sequence length="255" mass="27707">MSKKKWLFAVVTGLLIAISIPDLTANAAPAAPIPGIDIKVGGDSVNGASSTVTILLLLTVLSLAPAFLILMTSFTRIVIVLGFVRTSLGTQQMPPNQVLVGLALFLTLFIMAPTLGDINQVAVQPYIKGELNQTQALEKAAEPIKKFMWSHTRPKDLQLFLDYSNAEKPNGPEDTPIAALVPAFAISELKTAFQMGFMIFIPFLVIDMIISSTLMAMGMMMLPPVMISLPFKILLFVLVDGWYLVVKSLLVSYHT</sequence>
<dbReference type="GO" id="GO:0044781">
    <property type="term" value="P:bacterial-type flagellum organization"/>
    <property type="evidence" value="ECO:0007669"/>
    <property type="project" value="UniProtKB-UniRule"/>
</dbReference>
<keyword evidence="13" id="KW-0969">Cilium</keyword>
<keyword evidence="7 12" id="KW-0653">Protein transport</keyword>
<evidence type="ECO:0000256" key="4">
    <source>
        <dbReference type="ARBA" id="ARBA00022475"/>
    </source>
</evidence>